<keyword evidence="15" id="KW-1185">Reference proteome</keyword>
<dbReference type="PANTHER" id="PTHR46605:SF1">
    <property type="entry name" value="DEATH DOMAIN-CONTAINING MEMBRANE PROTEIN NRADD"/>
    <property type="match status" value="1"/>
</dbReference>
<dbReference type="Proteomes" id="UP000504617">
    <property type="component" value="Unplaced"/>
</dbReference>
<keyword evidence="9 11" id="KW-1015">Disulfide bond</keyword>
<dbReference type="InterPro" id="IPR041448">
    <property type="entry name" value="TNFR16_TM"/>
</dbReference>
<comment type="subcellular location">
    <subcellularLocation>
        <location evidence="1">Cell membrane</location>
        <topology evidence="1">Single-pass membrane protein</topology>
    </subcellularLocation>
</comment>
<name>A0A6I9XTB8_9SAUR</name>
<dbReference type="Gene3D" id="1.10.533.10">
    <property type="entry name" value="Death Domain, Fas"/>
    <property type="match status" value="1"/>
</dbReference>
<gene>
    <name evidence="16" type="primary">LOC106542652</name>
</gene>
<evidence type="ECO:0000256" key="11">
    <source>
        <dbReference type="PROSITE-ProRule" id="PRU00206"/>
    </source>
</evidence>
<protein>
    <submittedName>
        <fullName evidence="16">Tumor necrosis factor receptor superfamily member 16-like</fullName>
    </submittedName>
</protein>
<dbReference type="SUPFAM" id="SSF57586">
    <property type="entry name" value="TNF receptor-like"/>
    <property type="match status" value="1"/>
</dbReference>
<sequence>MCPRQLPIRDSCTATRDTLCSTGCPRGHYLAPGNGTQPQRSCVPCRVCDEGYGTVQECKPNSDTVCQKCPEGYYSEVKSPYEPCLICQRECGPKEVMIQPCTPLSDTLCMVYCSILAAVVVGLLAYVGFKCWTTCKQKQQLAKARMGGESSSSPEGEKLHGDSGVFLDTHSLQEHHPLNKAGPRADPPLYSSLAHPLQEEVERMLEAPTPGGKDWRILAQHLGYLDETIETIGWGEAPAHTLLSDWSAQEGATLEALGQALTAIERGDVVDRLNAPVEVSSVV</sequence>
<evidence type="ECO:0000256" key="9">
    <source>
        <dbReference type="ARBA" id="ARBA00023157"/>
    </source>
</evidence>
<dbReference type="PROSITE" id="PS50050">
    <property type="entry name" value="TNFR_NGFR_2"/>
    <property type="match status" value="2"/>
</dbReference>
<evidence type="ECO:0000259" key="14">
    <source>
        <dbReference type="PROSITE" id="PS50050"/>
    </source>
</evidence>
<dbReference type="InterPro" id="IPR001368">
    <property type="entry name" value="TNFR/NGFR_Cys_rich_reg"/>
</dbReference>
<feature type="domain" description="Death" evidence="13">
    <location>
        <begin position="212"/>
        <end position="277"/>
    </location>
</feature>
<dbReference type="InterPro" id="IPR000488">
    <property type="entry name" value="Death_dom"/>
</dbReference>
<dbReference type="GO" id="GO:0005035">
    <property type="term" value="F:death receptor activity"/>
    <property type="evidence" value="ECO:0007669"/>
    <property type="project" value="TreeGrafter"/>
</dbReference>
<keyword evidence="6" id="KW-0677">Repeat</keyword>
<dbReference type="Gene3D" id="2.10.50.10">
    <property type="entry name" value="Tumor Necrosis Factor Receptor, subunit A, domain 2"/>
    <property type="match status" value="2"/>
</dbReference>
<dbReference type="GO" id="GO:0009986">
    <property type="term" value="C:cell surface"/>
    <property type="evidence" value="ECO:0007669"/>
    <property type="project" value="TreeGrafter"/>
</dbReference>
<evidence type="ECO:0000256" key="5">
    <source>
        <dbReference type="ARBA" id="ARBA00022729"/>
    </source>
</evidence>
<feature type="disulfide bond" evidence="11">
    <location>
        <begin position="91"/>
        <end position="109"/>
    </location>
</feature>
<dbReference type="SMART" id="SM00005">
    <property type="entry name" value="DEATH"/>
    <property type="match status" value="1"/>
</dbReference>
<dbReference type="OrthoDB" id="10061577at2759"/>
<keyword evidence="10" id="KW-0325">Glycoprotein</keyword>
<evidence type="ECO:0000256" key="4">
    <source>
        <dbReference type="ARBA" id="ARBA00022703"/>
    </source>
</evidence>
<proteinExistence type="predicted"/>
<feature type="transmembrane region" description="Helical" evidence="12">
    <location>
        <begin position="107"/>
        <end position="129"/>
    </location>
</feature>
<dbReference type="RefSeq" id="XP_013913923.1">
    <property type="nucleotide sequence ID" value="XM_014058448.1"/>
</dbReference>
<keyword evidence="3 12" id="KW-0812">Transmembrane</keyword>
<dbReference type="InterPro" id="IPR052302">
    <property type="entry name" value="Neurotrophin_rcpt-DD"/>
</dbReference>
<feature type="disulfide bond" evidence="11">
    <location>
        <begin position="48"/>
        <end position="66"/>
    </location>
</feature>
<evidence type="ECO:0000256" key="10">
    <source>
        <dbReference type="ARBA" id="ARBA00023180"/>
    </source>
</evidence>
<dbReference type="Gene3D" id="6.10.250.1780">
    <property type="match status" value="1"/>
</dbReference>
<keyword evidence="2" id="KW-1003">Cell membrane</keyword>
<feature type="domain" description="TNFR-Cys" evidence="14">
    <location>
        <begin position="68"/>
        <end position="109"/>
    </location>
</feature>
<dbReference type="PROSITE" id="PS50017">
    <property type="entry name" value="DEATH_DOMAIN"/>
    <property type="match status" value="1"/>
</dbReference>
<evidence type="ECO:0000256" key="7">
    <source>
        <dbReference type="ARBA" id="ARBA00022989"/>
    </source>
</evidence>
<keyword evidence="8 12" id="KW-0472">Membrane</keyword>
<feature type="domain" description="TNFR-Cys" evidence="14">
    <location>
        <begin position="23"/>
        <end position="66"/>
    </location>
</feature>
<dbReference type="Pfam" id="PF00531">
    <property type="entry name" value="Death"/>
    <property type="match status" value="1"/>
</dbReference>
<evidence type="ECO:0000256" key="3">
    <source>
        <dbReference type="ARBA" id="ARBA00022692"/>
    </source>
</evidence>
<dbReference type="SMART" id="SM00208">
    <property type="entry name" value="TNFR"/>
    <property type="match status" value="2"/>
</dbReference>
<dbReference type="AlphaFoldDB" id="A0A6I9XTB8"/>
<evidence type="ECO:0000256" key="1">
    <source>
        <dbReference type="ARBA" id="ARBA00004162"/>
    </source>
</evidence>
<dbReference type="GO" id="GO:0015026">
    <property type="term" value="F:coreceptor activity"/>
    <property type="evidence" value="ECO:0007669"/>
    <property type="project" value="TreeGrafter"/>
</dbReference>
<evidence type="ECO:0000256" key="8">
    <source>
        <dbReference type="ARBA" id="ARBA00023136"/>
    </source>
</evidence>
<dbReference type="CDD" id="cd08311">
    <property type="entry name" value="Death_p75NR"/>
    <property type="match status" value="1"/>
</dbReference>
<dbReference type="KEGG" id="tsr:106542652"/>
<dbReference type="GO" id="GO:0048406">
    <property type="term" value="F:nerve growth factor binding"/>
    <property type="evidence" value="ECO:0007669"/>
    <property type="project" value="TreeGrafter"/>
</dbReference>
<feature type="disulfide bond" evidence="11">
    <location>
        <begin position="69"/>
        <end position="84"/>
    </location>
</feature>
<dbReference type="SUPFAM" id="SSF47986">
    <property type="entry name" value="DEATH domain"/>
    <property type="match status" value="1"/>
</dbReference>
<evidence type="ECO:0000256" key="2">
    <source>
        <dbReference type="ARBA" id="ARBA00022475"/>
    </source>
</evidence>
<dbReference type="GO" id="GO:0006915">
    <property type="term" value="P:apoptotic process"/>
    <property type="evidence" value="ECO:0007669"/>
    <property type="project" value="UniProtKB-KW"/>
</dbReference>
<evidence type="ECO:0000259" key="13">
    <source>
        <dbReference type="PROSITE" id="PS50017"/>
    </source>
</evidence>
<dbReference type="PANTHER" id="PTHR46605">
    <property type="entry name" value="TUMOR NECROSIS FACTOR RECEPTOR"/>
    <property type="match status" value="1"/>
</dbReference>
<feature type="repeat" description="TNFR-Cys" evidence="11">
    <location>
        <begin position="23"/>
        <end position="66"/>
    </location>
</feature>
<feature type="disulfide bond" evidence="11">
    <location>
        <begin position="45"/>
        <end position="58"/>
    </location>
</feature>
<evidence type="ECO:0000256" key="6">
    <source>
        <dbReference type="ARBA" id="ARBA00022737"/>
    </source>
</evidence>
<keyword evidence="7 12" id="KW-1133">Transmembrane helix</keyword>
<keyword evidence="4" id="KW-0053">Apoptosis</keyword>
<dbReference type="Pfam" id="PF00020">
    <property type="entry name" value="TNFR_c6"/>
    <property type="match status" value="1"/>
</dbReference>
<dbReference type="Pfam" id="PF18422">
    <property type="entry name" value="TNFR_16_TM"/>
    <property type="match status" value="1"/>
</dbReference>
<feature type="repeat" description="TNFR-Cys" evidence="11">
    <location>
        <begin position="68"/>
        <end position="109"/>
    </location>
</feature>
<dbReference type="GO" id="GO:0005886">
    <property type="term" value="C:plasma membrane"/>
    <property type="evidence" value="ECO:0007669"/>
    <property type="project" value="UniProtKB-SubCell"/>
</dbReference>
<organism evidence="15 16">
    <name type="scientific">Thamnophis sirtalis</name>
    <dbReference type="NCBI Taxonomy" id="35019"/>
    <lineage>
        <taxon>Eukaryota</taxon>
        <taxon>Metazoa</taxon>
        <taxon>Chordata</taxon>
        <taxon>Craniata</taxon>
        <taxon>Vertebrata</taxon>
        <taxon>Euteleostomi</taxon>
        <taxon>Lepidosauria</taxon>
        <taxon>Squamata</taxon>
        <taxon>Bifurcata</taxon>
        <taxon>Unidentata</taxon>
        <taxon>Episquamata</taxon>
        <taxon>Toxicofera</taxon>
        <taxon>Serpentes</taxon>
        <taxon>Colubroidea</taxon>
        <taxon>Colubridae</taxon>
        <taxon>Natricinae</taxon>
        <taxon>Thamnophis</taxon>
    </lineage>
</organism>
<keyword evidence="5" id="KW-0732">Signal</keyword>
<evidence type="ECO:0000256" key="12">
    <source>
        <dbReference type="SAM" id="Phobius"/>
    </source>
</evidence>
<evidence type="ECO:0000313" key="16">
    <source>
        <dbReference type="RefSeq" id="XP_013913923.1"/>
    </source>
</evidence>
<evidence type="ECO:0000313" key="15">
    <source>
        <dbReference type="Proteomes" id="UP000504617"/>
    </source>
</evidence>
<reference evidence="16" key="1">
    <citation type="submission" date="2025-08" db="UniProtKB">
        <authorList>
            <consortium name="RefSeq"/>
        </authorList>
    </citation>
    <scope>IDENTIFICATION</scope>
    <source>
        <tissue evidence="16">Skeletal muscle</tissue>
    </source>
</reference>
<comment type="caution">
    <text evidence="11">Lacks conserved residue(s) required for the propagation of feature annotation.</text>
</comment>
<dbReference type="GeneID" id="106542652"/>
<dbReference type="InterPro" id="IPR011029">
    <property type="entry name" value="DEATH-like_dom_sf"/>
</dbReference>
<accession>A0A6I9XTB8</accession>
<dbReference type="GO" id="GO:0007266">
    <property type="term" value="P:Rho protein signal transduction"/>
    <property type="evidence" value="ECO:0007669"/>
    <property type="project" value="TreeGrafter"/>
</dbReference>